<dbReference type="HOGENOM" id="CLU_3008020_0_0_6"/>
<proteinExistence type="predicted"/>
<dbReference type="EMBL" id="CP001277">
    <property type="protein sequence ID" value="ACQ68817.1"/>
    <property type="molecule type" value="Genomic_DNA"/>
</dbReference>
<organism evidence="1 2">
    <name type="scientific">Hamiltonella defensa subsp. Acyrthosiphon pisum (strain 5AT)</name>
    <dbReference type="NCBI Taxonomy" id="572265"/>
    <lineage>
        <taxon>Bacteria</taxon>
        <taxon>Pseudomonadati</taxon>
        <taxon>Pseudomonadota</taxon>
        <taxon>Gammaproteobacteria</taxon>
        <taxon>Enterobacterales</taxon>
        <taxon>Enterobacteriaceae</taxon>
        <taxon>aphid secondary symbionts</taxon>
        <taxon>Candidatus Williamhamiltonella</taxon>
    </lineage>
</organism>
<name>C4K8G1_HAMD5</name>
<dbReference type="KEGG" id="hde:HDEF_2277"/>
<dbReference type="AlphaFoldDB" id="C4K8G1"/>
<protein>
    <submittedName>
        <fullName evidence="1">Uncharacterized protein</fullName>
    </submittedName>
</protein>
<accession>C4K8G1</accession>
<dbReference type="Proteomes" id="UP000002334">
    <property type="component" value="Chromosome"/>
</dbReference>
<sequence length="56" mass="6608">MLEAIEETEADRPGCIVMKKIKIVRKNYGATHRRIYRSISKQQRNCDLNSKKDKDK</sequence>
<gene>
    <name evidence="1" type="ordered locus">HDEF_2277</name>
</gene>
<keyword evidence="2" id="KW-1185">Reference proteome</keyword>
<evidence type="ECO:0000313" key="2">
    <source>
        <dbReference type="Proteomes" id="UP000002334"/>
    </source>
</evidence>
<reference evidence="1 2" key="1">
    <citation type="journal article" date="2009" name="Proc. Natl. Acad. Sci. U.S.A.">
        <title>Hamiltonella defensa, genome evolution of protective bacterial endosymbiont from pathogenic ancestors.</title>
        <authorList>
            <person name="Degnan P.H."/>
            <person name="Yu Y."/>
            <person name="Sisneros N."/>
            <person name="Wing R.A."/>
            <person name="Moran N.A."/>
        </authorList>
    </citation>
    <scope>NUCLEOTIDE SEQUENCE [LARGE SCALE GENOMIC DNA]</scope>
    <source>
        <strain evidence="2">5AT</strain>
    </source>
</reference>
<evidence type="ECO:0000313" key="1">
    <source>
        <dbReference type="EMBL" id="ACQ68817.1"/>
    </source>
</evidence>